<protein>
    <submittedName>
        <fullName evidence="2">Uncharacterized protein</fullName>
    </submittedName>
</protein>
<feature type="compositionally biased region" description="Basic and acidic residues" evidence="1">
    <location>
        <begin position="79"/>
        <end position="89"/>
    </location>
</feature>
<name>A0A4P9W184_9FUNG</name>
<organism evidence="2 3">
    <name type="scientific">Blyttiomyces helicus</name>
    <dbReference type="NCBI Taxonomy" id="388810"/>
    <lineage>
        <taxon>Eukaryota</taxon>
        <taxon>Fungi</taxon>
        <taxon>Fungi incertae sedis</taxon>
        <taxon>Chytridiomycota</taxon>
        <taxon>Chytridiomycota incertae sedis</taxon>
        <taxon>Chytridiomycetes</taxon>
        <taxon>Chytridiomycetes incertae sedis</taxon>
        <taxon>Blyttiomyces</taxon>
    </lineage>
</organism>
<accession>A0A4P9W184</accession>
<dbReference type="AlphaFoldDB" id="A0A4P9W184"/>
<evidence type="ECO:0000313" key="3">
    <source>
        <dbReference type="Proteomes" id="UP000269721"/>
    </source>
</evidence>
<sequence>MSRTLLFPPTLNCKSSFVMESEYLLTIMTAKSEQMGPPVVASVDNDDDRQNHVEERERGAKDHIGGEKGRRAQGQAAGRDSEGDTVRDTEYEESASKLLPSLAVLKWIVRTTALTWANLPPKNSAPADSFVPRSRGLTSVWGKR</sequence>
<evidence type="ECO:0000313" key="2">
    <source>
        <dbReference type="EMBL" id="RKO85402.1"/>
    </source>
</evidence>
<feature type="region of interest" description="Disordered" evidence="1">
    <location>
        <begin position="121"/>
        <end position="144"/>
    </location>
</feature>
<gene>
    <name evidence="2" type="ORF">BDK51DRAFT_41878</name>
</gene>
<dbReference type="EMBL" id="KZ999114">
    <property type="protein sequence ID" value="RKO85402.1"/>
    <property type="molecule type" value="Genomic_DNA"/>
</dbReference>
<feature type="region of interest" description="Disordered" evidence="1">
    <location>
        <begin position="35"/>
        <end position="92"/>
    </location>
</feature>
<feature type="compositionally biased region" description="Basic and acidic residues" evidence="1">
    <location>
        <begin position="48"/>
        <end position="70"/>
    </location>
</feature>
<dbReference type="Proteomes" id="UP000269721">
    <property type="component" value="Unassembled WGS sequence"/>
</dbReference>
<proteinExistence type="predicted"/>
<keyword evidence="3" id="KW-1185">Reference proteome</keyword>
<evidence type="ECO:0000256" key="1">
    <source>
        <dbReference type="SAM" id="MobiDB-lite"/>
    </source>
</evidence>
<reference evidence="3" key="1">
    <citation type="journal article" date="2018" name="Nat. Microbiol.">
        <title>Leveraging single-cell genomics to expand the fungal tree of life.</title>
        <authorList>
            <person name="Ahrendt S.R."/>
            <person name="Quandt C.A."/>
            <person name="Ciobanu D."/>
            <person name="Clum A."/>
            <person name="Salamov A."/>
            <person name="Andreopoulos B."/>
            <person name="Cheng J.F."/>
            <person name="Woyke T."/>
            <person name="Pelin A."/>
            <person name="Henrissat B."/>
            <person name="Reynolds N.K."/>
            <person name="Benny G.L."/>
            <person name="Smith M.E."/>
            <person name="James T.Y."/>
            <person name="Grigoriev I.V."/>
        </authorList>
    </citation>
    <scope>NUCLEOTIDE SEQUENCE [LARGE SCALE GENOMIC DNA]</scope>
</reference>